<evidence type="ECO:0000313" key="7">
    <source>
        <dbReference type="EMBL" id="MBO0453733.1"/>
    </source>
</evidence>
<evidence type="ECO:0000256" key="3">
    <source>
        <dbReference type="ARBA" id="ARBA00023082"/>
    </source>
</evidence>
<dbReference type="SUPFAM" id="SSF88659">
    <property type="entry name" value="Sigma3 and sigma4 domains of RNA polymerase sigma factors"/>
    <property type="match status" value="1"/>
</dbReference>
<dbReference type="InterPro" id="IPR036388">
    <property type="entry name" value="WH-like_DNA-bd_sf"/>
</dbReference>
<evidence type="ECO:0000256" key="1">
    <source>
        <dbReference type="ARBA" id="ARBA00010641"/>
    </source>
</evidence>
<comment type="caution">
    <text evidence="7">The sequence shown here is derived from an EMBL/GenBank/DDBJ whole genome shotgun (WGS) entry which is preliminary data.</text>
</comment>
<dbReference type="EMBL" id="JAFLVR010000038">
    <property type="protein sequence ID" value="MBO0453733.1"/>
    <property type="molecule type" value="Genomic_DNA"/>
</dbReference>
<organism evidence="7 8">
    <name type="scientific">Candidatus Enterococcus murrayae</name>
    <dbReference type="NCBI Taxonomy" id="2815321"/>
    <lineage>
        <taxon>Bacteria</taxon>
        <taxon>Bacillati</taxon>
        <taxon>Bacillota</taxon>
        <taxon>Bacilli</taxon>
        <taxon>Lactobacillales</taxon>
        <taxon>Enterococcaceae</taxon>
        <taxon>Enterococcus</taxon>
    </lineage>
</organism>
<reference evidence="7 8" key="1">
    <citation type="submission" date="2021-03" db="EMBL/GenBank/DDBJ databases">
        <title>Enterococcal diversity collection.</title>
        <authorList>
            <person name="Gilmore M.S."/>
            <person name="Schwartzman J."/>
            <person name="Van Tyne D."/>
            <person name="Martin M."/>
            <person name="Earl A.M."/>
            <person name="Manson A.L."/>
            <person name="Straub T."/>
            <person name="Salamzade R."/>
            <person name="Saavedra J."/>
            <person name="Lebreton F."/>
            <person name="Prichula J."/>
            <person name="Schaufler K."/>
            <person name="Gaca A."/>
            <person name="Sgardioli B."/>
            <person name="Wagenaar J."/>
            <person name="Strong T."/>
        </authorList>
    </citation>
    <scope>NUCLEOTIDE SEQUENCE [LARGE SCALE GENOMIC DNA]</scope>
    <source>
        <strain evidence="7 8">MJM16</strain>
    </source>
</reference>
<dbReference type="Gene3D" id="1.10.10.10">
    <property type="entry name" value="Winged helix-like DNA-binding domain superfamily/Winged helix DNA-binding domain"/>
    <property type="match status" value="1"/>
</dbReference>
<sequence>MEDLELLQRIEQHDEEALEILMDRYSKLLWVVSLSILGKNHDPQDIEEIVSDAFLRIWKAPTKYQPKRGSFKNYLILITRSLSINKLRRSQKDYQLNDPFTLENIPMAEENREFIHEMFDVINSLNDPMREICLQRYIFENTPAMISSDLSIPQKTVNNYLYRGKRMLQQAFAEQDTEFLFLLNKGADRNGKKI</sequence>
<evidence type="ECO:0000256" key="5">
    <source>
        <dbReference type="ARBA" id="ARBA00023163"/>
    </source>
</evidence>
<dbReference type="PANTHER" id="PTHR43133">
    <property type="entry name" value="RNA POLYMERASE ECF-TYPE SIGMA FACTO"/>
    <property type="match status" value="1"/>
</dbReference>
<gene>
    <name evidence="7" type="ORF">JZO85_15840</name>
</gene>
<protein>
    <submittedName>
        <fullName evidence="7">Sigma-70 family RNA polymerase sigma factor</fullName>
    </submittedName>
</protein>
<keyword evidence="3" id="KW-0731">Sigma factor</keyword>
<dbReference type="NCBIfam" id="TIGR02937">
    <property type="entry name" value="sigma70-ECF"/>
    <property type="match status" value="1"/>
</dbReference>
<accession>A0ABS3HJU5</accession>
<dbReference type="SUPFAM" id="SSF88946">
    <property type="entry name" value="Sigma2 domain of RNA polymerase sigma factors"/>
    <property type="match status" value="1"/>
</dbReference>
<dbReference type="InterPro" id="IPR007627">
    <property type="entry name" value="RNA_pol_sigma70_r2"/>
</dbReference>
<evidence type="ECO:0000313" key="8">
    <source>
        <dbReference type="Proteomes" id="UP000664495"/>
    </source>
</evidence>
<feature type="domain" description="RNA polymerase sigma-70 region 2" evidence="6">
    <location>
        <begin position="22"/>
        <end position="91"/>
    </location>
</feature>
<dbReference type="Gene3D" id="1.10.1740.10">
    <property type="match status" value="1"/>
</dbReference>
<dbReference type="PANTHER" id="PTHR43133:SF8">
    <property type="entry name" value="RNA POLYMERASE SIGMA FACTOR HI_1459-RELATED"/>
    <property type="match status" value="1"/>
</dbReference>
<keyword evidence="8" id="KW-1185">Reference proteome</keyword>
<dbReference type="InterPro" id="IPR013324">
    <property type="entry name" value="RNA_pol_sigma_r3/r4-like"/>
</dbReference>
<dbReference type="Proteomes" id="UP000664495">
    <property type="component" value="Unassembled WGS sequence"/>
</dbReference>
<keyword evidence="4" id="KW-0238">DNA-binding</keyword>
<proteinExistence type="inferred from homology"/>
<keyword evidence="5" id="KW-0804">Transcription</keyword>
<dbReference type="InterPro" id="IPR013325">
    <property type="entry name" value="RNA_pol_sigma_r2"/>
</dbReference>
<evidence type="ECO:0000259" key="6">
    <source>
        <dbReference type="Pfam" id="PF04542"/>
    </source>
</evidence>
<dbReference type="InterPro" id="IPR039425">
    <property type="entry name" value="RNA_pol_sigma-70-like"/>
</dbReference>
<evidence type="ECO:0000256" key="2">
    <source>
        <dbReference type="ARBA" id="ARBA00023015"/>
    </source>
</evidence>
<keyword evidence="2" id="KW-0805">Transcription regulation</keyword>
<dbReference type="InterPro" id="IPR014284">
    <property type="entry name" value="RNA_pol_sigma-70_dom"/>
</dbReference>
<dbReference type="RefSeq" id="WP_207109493.1">
    <property type="nucleotide sequence ID" value="NZ_JAFLVR010000038.1"/>
</dbReference>
<name>A0ABS3HJU5_9ENTE</name>
<comment type="similarity">
    <text evidence="1">Belongs to the sigma-70 factor family. ECF subfamily.</text>
</comment>
<evidence type="ECO:0000256" key="4">
    <source>
        <dbReference type="ARBA" id="ARBA00023125"/>
    </source>
</evidence>
<dbReference type="Pfam" id="PF04542">
    <property type="entry name" value="Sigma70_r2"/>
    <property type="match status" value="1"/>
</dbReference>